<dbReference type="Proteomes" id="UP001629246">
    <property type="component" value="Unassembled WGS sequence"/>
</dbReference>
<feature type="compositionally biased region" description="Polar residues" evidence="1">
    <location>
        <begin position="413"/>
        <end position="424"/>
    </location>
</feature>
<dbReference type="RefSeq" id="WP_408154457.1">
    <property type="nucleotide sequence ID" value="NZ_JAQQFM010000001.1"/>
</dbReference>
<dbReference type="Pfam" id="PF10005">
    <property type="entry name" value="Zn_ribbon_DZR_6"/>
    <property type="match status" value="1"/>
</dbReference>
<accession>A0ABW9A2N0</accession>
<evidence type="ECO:0000313" key="3">
    <source>
        <dbReference type="EMBL" id="MFL9923133.1"/>
    </source>
</evidence>
<name>A0ABW9A2N0_9BURK</name>
<feature type="region of interest" description="Disordered" evidence="1">
    <location>
        <begin position="377"/>
        <end position="431"/>
    </location>
</feature>
<dbReference type="InterPro" id="IPR011201">
    <property type="entry name" value="Zinc-ribbon_6_bact"/>
</dbReference>
<proteinExistence type="predicted"/>
<dbReference type="PIRSF" id="PIRSF012641">
    <property type="entry name" value="UCP012641"/>
    <property type="match status" value="1"/>
</dbReference>
<dbReference type="EMBL" id="JAQQFM010000001">
    <property type="protein sequence ID" value="MFL9923133.1"/>
    <property type="molecule type" value="Genomic_DNA"/>
</dbReference>
<evidence type="ECO:0000259" key="2">
    <source>
        <dbReference type="Pfam" id="PF10005"/>
    </source>
</evidence>
<keyword evidence="4" id="KW-1185">Reference proteome</keyword>
<dbReference type="Gene3D" id="3.40.390.70">
    <property type="match status" value="1"/>
</dbReference>
<dbReference type="InterPro" id="IPR031321">
    <property type="entry name" value="UCP012641"/>
</dbReference>
<reference evidence="3 4" key="1">
    <citation type="journal article" date="2024" name="Chem. Sci.">
        <title>Discovery of megapolipeptins by genome mining of a Burkholderiales bacteria collection.</title>
        <authorList>
            <person name="Paulo B.S."/>
            <person name="Recchia M.J.J."/>
            <person name="Lee S."/>
            <person name="Fergusson C.H."/>
            <person name="Romanowski S.B."/>
            <person name="Hernandez A."/>
            <person name="Krull N."/>
            <person name="Liu D.Y."/>
            <person name="Cavanagh H."/>
            <person name="Bos A."/>
            <person name="Gray C.A."/>
            <person name="Murphy B.T."/>
            <person name="Linington R.G."/>
            <person name="Eustaquio A.S."/>
        </authorList>
    </citation>
    <scope>NUCLEOTIDE SEQUENCE [LARGE SCALE GENOMIC DNA]</scope>
    <source>
        <strain evidence="3 4">RL21-008-BIB-A</strain>
    </source>
</reference>
<comment type="caution">
    <text evidence="3">The sequence shown here is derived from an EMBL/GenBank/DDBJ whole genome shotgun (WGS) entry which is preliminary data.</text>
</comment>
<feature type="domain" description="Zinc-ribbon" evidence="2">
    <location>
        <begin position="4"/>
        <end position="119"/>
    </location>
</feature>
<sequence>MKTFHCDNCSKQVFFENTFCGNCGWMLGYQPELQCISSFSPVTAPEEMPLPERNADTADSNAAGNTMRWRNINPANQGRNFKQCRNYALEHVCNWMLDERDGNELCASCRLTRVIPSLDIEQNKIYWVRLESAKRRLLHSLWTLGLQPVPKVDDAEKGLSFEFLQDPPHGPGVMTGHADGVITINIAEADPAHREKARVQMAEPYRTLLGHFRHESGHYYFDRLIANGPLLQDFRALFGDESQDYGESLQRHYDQGPPADWDQRFVSSYASSHPWEDWAETWAHYLHMFDTLETAYECGMQLRPIKPGEQQLVISNSPLEATSFEELSTEWFALTYVLNSLNRSVGMPDSYPFTLSTPVLEKLRFVHGVVSGNKLSQGAADQEAHANLQAQASQSQQSQSGQQQTMSSDAGMVQTQEAANSAFITQVHPPQ</sequence>
<evidence type="ECO:0000256" key="1">
    <source>
        <dbReference type="SAM" id="MobiDB-lite"/>
    </source>
</evidence>
<gene>
    <name evidence="3" type="ORF">PQR62_02565</name>
</gene>
<organism evidence="3 4">
    <name type="scientific">Herbaspirillum lusitanum</name>
    <dbReference type="NCBI Taxonomy" id="213312"/>
    <lineage>
        <taxon>Bacteria</taxon>
        <taxon>Pseudomonadati</taxon>
        <taxon>Pseudomonadota</taxon>
        <taxon>Betaproteobacteria</taxon>
        <taxon>Burkholderiales</taxon>
        <taxon>Oxalobacteraceae</taxon>
        <taxon>Herbaspirillum</taxon>
    </lineage>
</organism>
<feature type="compositionally biased region" description="Low complexity" evidence="1">
    <location>
        <begin position="389"/>
        <end position="408"/>
    </location>
</feature>
<evidence type="ECO:0000313" key="4">
    <source>
        <dbReference type="Proteomes" id="UP001629246"/>
    </source>
</evidence>
<protein>
    <submittedName>
        <fullName evidence="3">Zinc-binding metallopeptidase</fullName>
    </submittedName>
</protein>
<dbReference type="Pfam" id="PF15887">
    <property type="entry name" value="Peptidase_Mx"/>
    <property type="match status" value="1"/>
</dbReference>